<reference evidence="2" key="2">
    <citation type="submission" date="2021-09" db="EMBL/GenBank/DDBJ databases">
        <authorList>
            <person name="Jia N."/>
            <person name="Wang J."/>
            <person name="Shi W."/>
            <person name="Du L."/>
            <person name="Sun Y."/>
            <person name="Zhan W."/>
            <person name="Jiang J."/>
            <person name="Wang Q."/>
            <person name="Zhang B."/>
            <person name="Ji P."/>
            <person name="Sakyi L.B."/>
            <person name="Cui X."/>
            <person name="Yuan T."/>
            <person name="Jiang B."/>
            <person name="Yang W."/>
            <person name="Lam T.T.-Y."/>
            <person name="Chang Q."/>
            <person name="Ding S."/>
            <person name="Wang X."/>
            <person name="Zhu J."/>
            <person name="Ruan X."/>
            <person name="Zhao L."/>
            <person name="Wei J."/>
            <person name="Que T."/>
            <person name="Du C."/>
            <person name="Cheng J."/>
            <person name="Dai P."/>
            <person name="Han X."/>
            <person name="Huang E."/>
            <person name="Gao Y."/>
            <person name="Liu J."/>
            <person name="Shao H."/>
            <person name="Ye R."/>
            <person name="Li L."/>
            <person name="Wei W."/>
            <person name="Wang X."/>
            <person name="Wang C."/>
            <person name="Huo Q."/>
            <person name="Li W."/>
            <person name="Guo W."/>
            <person name="Chen H."/>
            <person name="Chen S."/>
            <person name="Zhou L."/>
            <person name="Zhou L."/>
            <person name="Ni X."/>
            <person name="Tian J."/>
            <person name="Zhou Y."/>
            <person name="Sheng Y."/>
            <person name="Liu T."/>
            <person name="Pan Y."/>
            <person name="Xia L."/>
            <person name="Li J."/>
            <person name="Zhao F."/>
            <person name="Cao W."/>
        </authorList>
    </citation>
    <scope>NUCLEOTIDE SEQUENCE</scope>
    <source>
        <strain evidence="2">Rmic-2018</strain>
        <tissue evidence="2">Larvae</tissue>
    </source>
</reference>
<proteinExistence type="predicted"/>
<sequence>MLVITMGAISNWPSRSELEGEDVSRPAVQDSRAAVATEGPIQAAKVTALPLEGEAKRRRTKSNRTKPFNKANCDQFSFIYCAGGGAQRHYYDWTIGSCVPTPHAGPLLCNRGRNRRDMKHELWFWDGNSCVEWNFHRGNCMKVSQGQELTSKTACLETCKPPSANDTREVAAPSACRAARSAPCSPAKMRFPFFAAQKRGGDGFECVEASAERLQRQLCLAPGNTFASIEECDAACKRGGSEKK</sequence>
<evidence type="ECO:0000313" key="3">
    <source>
        <dbReference type="Proteomes" id="UP000821866"/>
    </source>
</evidence>
<name>A0A9J6F5K6_RHIMP</name>
<accession>A0A9J6F5K6</accession>
<feature type="region of interest" description="Disordered" evidence="1">
    <location>
        <begin position="15"/>
        <end position="36"/>
    </location>
</feature>
<dbReference type="EMBL" id="JABSTU010000001">
    <property type="protein sequence ID" value="KAH8041400.1"/>
    <property type="molecule type" value="Genomic_DNA"/>
</dbReference>
<reference evidence="2" key="1">
    <citation type="journal article" date="2020" name="Cell">
        <title>Large-Scale Comparative Analyses of Tick Genomes Elucidate Their Genetic Diversity and Vector Capacities.</title>
        <authorList>
            <consortium name="Tick Genome and Microbiome Consortium (TIGMIC)"/>
            <person name="Jia N."/>
            <person name="Wang J."/>
            <person name="Shi W."/>
            <person name="Du L."/>
            <person name="Sun Y."/>
            <person name="Zhan W."/>
            <person name="Jiang J.F."/>
            <person name="Wang Q."/>
            <person name="Zhang B."/>
            <person name="Ji P."/>
            <person name="Bell-Sakyi L."/>
            <person name="Cui X.M."/>
            <person name="Yuan T.T."/>
            <person name="Jiang B.G."/>
            <person name="Yang W.F."/>
            <person name="Lam T.T."/>
            <person name="Chang Q.C."/>
            <person name="Ding S.J."/>
            <person name="Wang X.J."/>
            <person name="Zhu J.G."/>
            <person name="Ruan X.D."/>
            <person name="Zhao L."/>
            <person name="Wei J.T."/>
            <person name="Ye R.Z."/>
            <person name="Que T.C."/>
            <person name="Du C.H."/>
            <person name="Zhou Y.H."/>
            <person name="Cheng J.X."/>
            <person name="Dai P.F."/>
            <person name="Guo W.B."/>
            <person name="Han X.H."/>
            <person name="Huang E.J."/>
            <person name="Li L.F."/>
            <person name="Wei W."/>
            <person name="Gao Y.C."/>
            <person name="Liu J.Z."/>
            <person name="Shao H.Z."/>
            <person name="Wang X."/>
            <person name="Wang C.C."/>
            <person name="Yang T.C."/>
            <person name="Huo Q.B."/>
            <person name="Li W."/>
            <person name="Chen H.Y."/>
            <person name="Chen S.E."/>
            <person name="Zhou L.G."/>
            <person name="Ni X.B."/>
            <person name="Tian J.H."/>
            <person name="Sheng Y."/>
            <person name="Liu T."/>
            <person name="Pan Y.S."/>
            <person name="Xia L.Y."/>
            <person name="Li J."/>
            <person name="Zhao F."/>
            <person name="Cao W.C."/>
        </authorList>
    </citation>
    <scope>NUCLEOTIDE SEQUENCE</scope>
    <source>
        <strain evidence="2">Rmic-2018</strain>
    </source>
</reference>
<evidence type="ECO:0000256" key="1">
    <source>
        <dbReference type="SAM" id="MobiDB-lite"/>
    </source>
</evidence>
<dbReference type="AlphaFoldDB" id="A0A9J6F5K6"/>
<evidence type="ECO:0000313" key="2">
    <source>
        <dbReference type="EMBL" id="KAH8041400.1"/>
    </source>
</evidence>
<protein>
    <submittedName>
        <fullName evidence="2">Uncharacterized protein</fullName>
    </submittedName>
</protein>
<gene>
    <name evidence="2" type="ORF">HPB51_014681</name>
</gene>
<organism evidence="2 3">
    <name type="scientific">Rhipicephalus microplus</name>
    <name type="common">Cattle tick</name>
    <name type="synonym">Boophilus microplus</name>
    <dbReference type="NCBI Taxonomy" id="6941"/>
    <lineage>
        <taxon>Eukaryota</taxon>
        <taxon>Metazoa</taxon>
        <taxon>Ecdysozoa</taxon>
        <taxon>Arthropoda</taxon>
        <taxon>Chelicerata</taxon>
        <taxon>Arachnida</taxon>
        <taxon>Acari</taxon>
        <taxon>Parasitiformes</taxon>
        <taxon>Ixodida</taxon>
        <taxon>Ixodoidea</taxon>
        <taxon>Ixodidae</taxon>
        <taxon>Rhipicephalinae</taxon>
        <taxon>Rhipicephalus</taxon>
        <taxon>Boophilus</taxon>
    </lineage>
</organism>
<dbReference type="Proteomes" id="UP000821866">
    <property type="component" value="Chromosome 1"/>
</dbReference>
<keyword evidence="3" id="KW-1185">Reference proteome</keyword>
<comment type="caution">
    <text evidence="2">The sequence shown here is derived from an EMBL/GenBank/DDBJ whole genome shotgun (WGS) entry which is preliminary data.</text>
</comment>